<gene>
    <name evidence="2" type="ORF">VITISV_013935</name>
</gene>
<sequence>MDGAVSTANARMGASLRLLIGYCQLPARCGTVISVQTWIPRVYPECEWKLMAVVKGCNRDELEKFDGSQHKRQQTKKVSPDRRPTNSHFQSNGDEDTEPENALADGVSSLNQGTTPER</sequence>
<organism evidence="2">
    <name type="scientific">Vitis vinifera</name>
    <name type="common">Grape</name>
    <dbReference type="NCBI Taxonomy" id="29760"/>
    <lineage>
        <taxon>Eukaryota</taxon>
        <taxon>Viridiplantae</taxon>
        <taxon>Streptophyta</taxon>
        <taxon>Embryophyta</taxon>
        <taxon>Tracheophyta</taxon>
        <taxon>Spermatophyta</taxon>
        <taxon>Magnoliopsida</taxon>
        <taxon>eudicotyledons</taxon>
        <taxon>Gunneridae</taxon>
        <taxon>Pentapetalae</taxon>
        <taxon>rosids</taxon>
        <taxon>Vitales</taxon>
        <taxon>Vitaceae</taxon>
        <taxon>Viteae</taxon>
        <taxon>Vitis</taxon>
    </lineage>
</organism>
<dbReference type="EMBL" id="AM429389">
    <property type="protein sequence ID" value="CAN82305.1"/>
    <property type="molecule type" value="Genomic_DNA"/>
</dbReference>
<protein>
    <submittedName>
        <fullName evidence="2">Uncharacterized protein</fullName>
    </submittedName>
</protein>
<name>A5AL93_VITVI</name>
<dbReference type="AlphaFoldDB" id="A5AL93"/>
<reference evidence="2" key="1">
    <citation type="journal article" date="2007" name="PLoS ONE">
        <title>The first genome sequence of an elite grapevine cultivar (Pinot noir Vitis vinifera L.): coping with a highly heterozygous genome.</title>
        <authorList>
            <person name="Velasco R."/>
            <person name="Zharkikh A."/>
            <person name="Troggio M."/>
            <person name="Cartwright D.A."/>
            <person name="Cestaro A."/>
            <person name="Pruss D."/>
            <person name="Pindo M."/>
            <person name="FitzGerald L.M."/>
            <person name="Vezzulli S."/>
            <person name="Reid J."/>
            <person name="Malacarne G."/>
            <person name="Iliev D."/>
            <person name="Coppola G."/>
            <person name="Wardell B."/>
            <person name="Micheletti D."/>
            <person name="Macalma T."/>
            <person name="Facci M."/>
            <person name="Mitchell J.T."/>
            <person name="Perazzolli M."/>
            <person name="Eldredge G."/>
            <person name="Gatto P."/>
            <person name="Oyzerski R."/>
            <person name="Moretto M."/>
            <person name="Gutin N."/>
            <person name="Stefanini M."/>
            <person name="Chen Y."/>
            <person name="Segala C."/>
            <person name="Davenport C."/>
            <person name="Dematte L."/>
            <person name="Mraz A."/>
            <person name="Battilana J."/>
            <person name="Stormo K."/>
            <person name="Costa F."/>
            <person name="Tao Q."/>
            <person name="Si-Ammour A."/>
            <person name="Harkins T."/>
            <person name="Lackey A."/>
            <person name="Perbost C."/>
            <person name="Taillon B."/>
            <person name="Stella A."/>
            <person name="Solovyev V."/>
            <person name="Fawcett J.A."/>
            <person name="Sterck L."/>
            <person name="Vandepoele K."/>
            <person name="Grando S.M."/>
            <person name="Toppo S."/>
            <person name="Moser C."/>
            <person name="Lanchbury J."/>
            <person name="Bogden R."/>
            <person name="Skolnick M."/>
            <person name="Sgaramella V."/>
            <person name="Bhatnagar S.K."/>
            <person name="Fontana P."/>
            <person name="Gutin A."/>
            <person name="Van de Peer Y."/>
            <person name="Salamini F."/>
            <person name="Viola R."/>
        </authorList>
    </citation>
    <scope>NUCLEOTIDE SEQUENCE</scope>
</reference>
<feature type="region of interest" description="Disordered" evidence="1">
    <location>
        <begin position="63"/>
        <end position="118"/>
    </location>
</feature>
<feature type="compositionally biased region" description="Polar residues" evidence="1">
    <location>
        <begin position="108"/>
        <end position="118"/>
    </location>
</feature>
<dbReference type="ExpressionAtlas" id="A5AL93">
    <property type="expression patterns" value="baseline and differential"/>
</dbReference>
<evidence type="ECO:0000313" key="2">
    <source>
        <dbReference type="EMBL" id="CAN82305.1"/>
    </source>
</evidence>
<accession>A5AL93</accession>
<proteinExistence type="predicted"/>
<evidence type="ECO:0000256" key="1">
    <source>
        <dbReference type="SAM" id="MobiDB-lite"/>
    </source>
</evidence>